<dbReference type="Proteomes" id="UP000492821">
    <property type="component" value="Unassembled WGS sequence"/>
</dbReference>
<evidence type="ECO:0000313" key="2">
    <source>
        <dbReference type="WBParaSite" id="Pan_g5622.t1"/>
    </source>
</evidence>
<dbReference type="WBParaSite" id="Pan_g5622.t1">
    <property type="protein sequence ID" value="Pan_g5622.t1"/>
    <property type="gene ID" value="Pan_g5622"/>
</dbReference>
<reference evidence="1" key="1">
    <citation type="journal article" date="2013" name="Genetics">
        <title>The draft genome and transcriptome of Panagrellus redivivus are shaped by the harsh demands of a free-living lifestyle.</title>
        <authorList>
            <person name="Srinivasan J."/>
            <person name="Dillman A.R."/>
            <person name="Macchietto M.G."/>
            <person name="Heikkinen L."/>
            <person name="Lakso M."/>
            <person name="Fracchia K.M."/>
            <person name="Antoshechkin I."/>
            <person name="Mortazavi A."/>
            <person name="Wong G."/>
            <person name="Sternberg P.W."/>
        </authorList>
    </citation>
    <scope>NUCLEOTIDE SEQUENCE [LARGE SCALE GENOMIC DNA]</scope>
    <source>
        <strain evidence="1">MT8872</strain>
    </source>
</reference>
<reference evidence="2" key="2">
    <citation type="submission" date="2020-10" db="UniProtKB">
        <authorList>
            <consortium name="WormBaseParasite"/>
        </authorList>
    </citation>
    <scope>IDENTIFICATION</scope>
</reference>
<sequence length="188" mass="21223">MTLEAVWCEPTKETYGGLYYGGSFLNGHFNAYNGFEGCDANMTEVRLFHDITLCVNVETHENRTHIPELRSIIAANNDSCKPDESKEFLTVIDGEKIYACIYKKTGYNKEVASKIMELPFRDLRDVYEANKHNVLIVNGKSIKLTEGNQLISETLRKHCNVNAEFTPLTQTVETTSATMSEYQSVCTS</sequence>
<name>A0A7E5A018_PANRE</name>
<organism evidence="1 2">
    <name type="scientific">Panagrellus redivivus</name>
    <name type="common">Microworm</name>
    <dbReference type="NCBI Taxonomy" id="6233"/>
    <lineage>
        <taxon>Eukaryota</taxon>
        <taxon>Metazoa</taxon>
        <taxon>Ecdysozoa</taxon>
        <taxon>Nematoda</taxon>
        <taxon>Chromadorea</taxon>
        <taxon>Rhabditida</taxon>
        <taxon>Tylenchina</taxon>
        <taxon>Panagrolaimomorpha</taxon>
        <taxon>Panagrolaimoidea</taxon>
        <taxon>Panagrolaimidae</taxon>
        <taxon>Panagrellus</taxon>
    </lineage>
</organism>
<accession>A0A7E5A018</accession>
<proteinExistence type="predicted"/>
<evidence type="ECO:0000313" key="1">
    <source>
        <dbReference type="Proteomes" id="UP000492821"/>
    </source>
</evidence>
<dbReference type="AlphaFoldDB" id="A0A7E5A018"/>
<protein>
    <submittedName>
        <fullName evidence="2">Bro-N domain-containing protein</fullName>
    </submittedName>
</protein>
<keyword evidence="1" id="KW-1185">Reference proteome</keyword>